<evidence type="ECO:0000256" key="1">
    <source>
        <dbReference type="SAM" id="Phobius"/>
    </source>
</evidence>
<keyword evidence="1" id="KW-0812">Transmembrane</keyword>
<keyword evidence="1" id="KW-0472">Membrane</keyword>
<dbReference type="EMBL" id="JAGQDG010000001">
    <property type="protein sequence ID" value="MBQ0933814.1"/>
    <property type="molecule type" value="Genomic_DNA"/>
</dbReference>
<name>A0ABS5DRQ3_9BURK</name>
<accession>A0ABS5DRQ3</accession>
<gene>
    <name evidence="2" type="ORF">KAK11_00635</name>
</gene>
<protein>
    <recommendedName>
        <fullName evidence="4">DUF4175 domain-containing protein</fullName>
    </recommendedName>
</protein>
<evidence type="ECO:0000313" key="3">
    <source>
        <dbReference type="Proteomes" id="UP000672097"/>
    </source>
</evidence>
<evidence type="ECO:0000313" key="2">
    <source>
        <dbReference type="EMBL" id="MBQ0933814.1"/>
    </source>
</evidence>
<sequence length="134" mass="14246">MRFIVRFLLCALLVGVLAAVVLGGFALELAAGAWPDVSIVMDDEVYRWPAPSAEGFGWWVAGLALALVLVVLMVPLILLLGLAVPLLLVVLMLGLLFAAAALAVALVLSPLWLLVWALWRALRPAAPQVLATRA</sequence>
<dbReference type="Proteomes" id="UP000672097">
    <property type="component" value="Unassembled WGS sequence"/>
</dbReference>
<dbReference type="RefSeq" id="WP_210805138.1">
    <property type="nucleotide sequence ID" value="NZ_JAGQDG010000001.1"/>
</dbReference>
<feature type="transmembrane region" description="Helical" evidence="1">
    <location>
        <begin position="56"/>
        <end position="79"/>
    </location>
</feature>
<comment type="caution">
    <text evidence="2">The sequence shown here is derived from an EMBL/GenBank/DDBJ whole genome shotgun (WGS) entry which is preliminary data.</text>
</comment>
<feature type="transmembrane region" description="Helical" evidence="1">
    <location>
        <begin position="86"/>
        <end position="119"/>
    </location>
</feature>
<organism evidence="2 3">
    <name type="scientific">Ideonella paludis</name>
    <dbReference type="NCBI Taxonomy" id="1233411"/>
    <lineage>
        <taxon>Bacteria</taxon>
        <taxon>Pseudomonadati</taxon>
        <taxon>Pseudomonadota</taxon>
        <taxon>Betaproteobacteria</taxon>
        <taxon>Burkholderiales</taxon>
        <taxon>Sphaerotilaceae</taxon>
        <taxon>Ideonella</taxon>
    </lineage>
</organism>
<keyword evidence="3" id="KW-1185">Reference proteome</keyword>
<keyword evidence="1" id="KW-1133">Transmembrane helix</keyword>
<proteinExistence type="predicted"/>
<reference evidence="2 3" key="1">
    <citation type="submission" date="2021-04" db="EMBL/GenBank/DDBJ databases">
        <title>The genome sequence of type strain Ideonella paludis KCTC 32238.</title>
        <authorList>
            <person name="Liu Y."/>
        </authorList>
    </citation>
    <scope>NUCLEOTIDE SEQUENCE [LARGE SCALE GENOMIC DNA]</scope>
    <source>
        <strain evidence="2 3">KCTC 32238</strain>
    </source>
</reference>
<evidence type="ECO:0008006" key="4">
    <source>
        <dbReference type="Google" id="ProtNLM"/>
    </source>
</evidence>